<dbReference type="OrthoDB" id="9125369at2"/>
<dbReference type="Gene3D" id="3.40.190.150">
    <property type="entry name" value="Bordetella uptake gene, domain 1"/>
    <property type="match status" value="1"/>
</dbReference>
<dbReference type="EMBL" id="CP035708">
    <property type="protein sequence ID" value="QEN01912.1"/>
    <property type="molecule type" value="Genomic_DNA"/>
</dbReference>
<evidence type="ECO:0000313" key="2">
    <source>
        <dbReference type="EMBL" id="QEN01912.1"/>
    </source>
</evidence>
<accession>A0A5C1Q6Y7</accession>
<name>A0A5C1Q6Y7_9BURK</name>
<reference evidence="2 3" key="1">
    <citation type="submission" date="2019-02" db="EMBL/GenBank/DDBJ databases">
        <title>Complete Genome Sequence and Methylome Analysis of Sphaerotilus natans subsp. sulfidivorans D-507.</title>
        <authorList>
            <person name="Fomenkov A."/>
            <person name="Gridneva E."/>
            <person name="Smolyakov D."/>
            <person name="Dubinina G."/>
            <person name="Vincze T."/>
            <person name="Grabovich M."/>
            <person name="Roberts R.J."/>
        </authorList>
    </citation>
    <scope>NUCLEOTIDE SEQUENCE [LARGE SCALE GENOMIC DNA]</scope>
    <source>
        <strain evidence="2 3">D-507</strain>
    </source>
</reference>
<proteinExistence type="inferred from homology"/>
<dbReference type="Gene3D" id="3.40.190.10">
    <property type="entry name" value="Periplasmic binding protein-like II"/>
    <property type="match status" value="1"/>
</dbReference>
<evidence type="ECO:0000313" key="3">
    <source>
        <dbReference type="Proteomes" id="UP000323522"/>
    </source>
</evidence>
<evidence type="ECO:0000256" key="1">
    <source>
        <dbReference type="ARBA" id="ARBA00006987"/>
    </source>
</evidence>
<dbReference type="Proteomes" id="UP000323522">
    <property type="component" value="Chromosome"/>
</dbReference>
<protein>
    <submittedName>
        <fullName evidence="2">Twin-arginine translocation pathway signal protein</fullName>
    </submittedName>
</protein>
<dbReference type="InterPro" id="IPR005064">
    <property type="entry name" value="BUG"/>
</dbReference>
<dbReference type="KEGG" id="snn:EWH46_14785"/>
<sequence length="345" mass="36518">MAFDGPIPRGVNAVKRSHDVAQIISRCRGRPGHLGRFCTGLVPGLLRAGQRPEAGLRLHHRGTVEAVLQRIAPGLQGTYAQTIKLDSRPGAAGLTAARQVSSAPGDGSVLLTTPTSSITLVPQIARGDALRQQDFKPVITIGSAPICFVVGPAVPAEVRTLRDYLRWVELNPDRSGFGSPGVGTGSHLIGAALGRLAQADLRHVAYRGAGPAAEDLMSGQLPAMSMLLGNYLPRAATGKLRVLAITGATRSRYVPEVPTYAELGFGLLTELENYAMLMPASASTAQAEQLADLLRTHLARPETVKALAEIGVDPVLDTPEDLSASLSREFGVWREVVEKVGLKRA</sequence>
<comment type="similarity">
    <text evidence="1">Belongs to the UPF0065 (bug) family.</text>
</comment>
<dbReference type="PANTHER" id="PTHR42928:SF5">
    <property type="entry name" value="BLR1237 PROTEIN"/>
    <property type="match status" value="1"/>
</dbReference>
<dbReference type="SUPFAM" id="SSF53850">
    <property type="entry name" value="Periplasmic binding protein-like II"/>
    <property type="match status" value="1"/>
</dbReference>
<dbReference type="Pfam" id="PF03401">
    <property type="entry name" value="TctC"/>
    <property type="match status" value="1"/>
</dbReference>
<dbReference type="PANTHER" id="PTHR42928">
    <property type="entry name" value="TRICARBOXYLATE-BINDING PROTEIN"/>
    <property type="match status" value="1"/>
</dbReference>
<dbReference type="AlphaFoldDB" id="A0A5C1Q6Y7"/>
<organism evidence="2 3">
    <name type="scientific">Sphaerotilus sulfidivorans</name>
    <dbReference type="NCBI Taxonomy" id="639200"/>
    <lineage>
        <taxon>Bacteria</taxon>
        <taxon>Pseudomonadati</taxon>
        <taxon>Pseudomonadota</taxon>
        <taxon>Betaproteobacteria</taxon>
        <taxon>Burkholderiales</taxon>
        <taxon>Sphaerotilaceae</taxon>
        <taxon>Sphaerotilus</taxon>
    </lineage>
</organism>
<gene>
    <name evidence="2" type="ORF">EWH46_14785</name>
</gene>
<dbReference type="InterPro" id="IPR042100">
    <property type="entry name" value="Bug_dom1"/>
</dbReference>